<proteinExistence type="predicted"/>
<dbReference type="EMBL" id="VUNG01000001">
    <property type="protein sequence ID" value="MST83247.1"/>
    <property type="molecule type" value="Genomic_DNA"/>
</dbReference>
<dbReference type="AlphaFoldDB" id="A0A7K0KBE3"/>
<organism evidence="3 4">
    <name type="scientific">Hallella mizrahii</name>
    <dbReference type="NCBI Taxonomy" id="2606637"/>
    <lineage>
        <taxon>Bacteria</taxon>
        <taxon>Pseudomonadati</taxon>
        <taxon>Bacteroidota</taxon>
        <taxon>Bacteroidia</taxon>
        <taxon>Bacteroidales</taxon>
        <taxon>Prevotellaceae</taxon>
        <taxon>Hallella</taxon>
    </lineage>
</organism>
<comment type="caution">
    <text evidence="3">The sequence shown here is derived from an EMBL/GenBank/DDBJ whole genome shotgun (WGS) entry which is preliminary data.</text>
</comment>
<dbReference type="Proteomes" id="UP000438914">
    <property type="component" value="Unassembled WGS sequence"/>
</dbReference>
<sequence>MCTSNNNDEEQSQEQPLNRKPSQDSINQEAEKARQLIEEANSEGYEAGYQNGKEDALNRASKYYRYEGCDKFSGPAYDTYKRSYENGYDEGYKAGLEELNQQESNNIRLQQQQQEEDQYQLEIQQQKQREADDWYYREELDNAYKVGYSKGVMFGKYDAMNNLSYGSNCKGSYGDETDQRIINAHAKGLVEGYKHGYYSILPSY</sequence>
<evidence type="ECO:0000256" key="2">
    <source>
        <dbReference type="SAM" id="MobiDB-lite"/>
    </source>
</evidence>
<accession>A0A7K0KBE3</accession>
<feature type="region of interest" description="Disordered" evidence="2">
    <location>
        <begin position="1"/>
        <end position="53"/>
    </location>
</feature>
<evidence type="ECO:0000313" key="4">
    <source>
        <dbReference type="Proteomes" id="UP000438914"/>
    </source>
</evidence>
<protein>
    <submittedName>
        <fullName evidence="3">Uncharacterized protein</fullName>
    </submittedName>
</protein>
<evidence type="ECO:0000256" key="1">
    <source>
        <dbReference type="SAM" id="Coils"/>
    </source>
</evidence>
<feature type="coiled-coil region" evidence="1">
    <location>
        <begin position="92"/>
        <end position="129"/>
    </location>
</feature>
<reference evidence="3 4" key="1">
    <citation type="submission" date="2019-08" db="EMBL/GenBank/DDBJ databases">
        <title>In-depth cultivation of the pig gut microbiome towards novel bacterial diversity and tailored functional studies.</title>
        <authorList>
            <person name="Wylensek D."/>
            <person name="Hitch T.C.A."/>
            <person name="Clavel T."/>
        </authorList>
    </citation>
    <scope>NUCLEOTIDE SEQUENCE [LARGE SCALE GENOMIC DNA]</scope>
    <source>
        <strain evidence="3 4">LKV-178-WT-2A</strain>
    </source>
</reference>
<keyword evidence="4" id="KW-1185">Reference proteome</keyword>
<keyword evidence="1" id="KW-0175">Coiled coil</keyword>
<evidence type="ECO:0000313" key="3">
    <source>
        <dbReference type="EMBL" id="MST83247.1"/>
    </source>
</evidence>
<name>A0A7K0KBE3_9BACT</name>
<gene>
    <name evidence="3" type="ORF">FYJ73_00840</name>
</gene>